<dbReference type="Gene3D" id="3.40.630.10">
    <property type="entry name" value="Zn peptidases"/>
    <property type="match status" value="1"/>
</dbReference>
<proteinExistence type="predicted"/>
<protein>
    <recommendedName>
        <fullName evidence="2">Fibronectin type-III domain-containing protein</fullName>
    </recommendedName>
</protein>
<evidence type="ECO:0000259" key="2">
    <source>
        <dbReference type="PROSITE" id="PS50853"/>
    </source>
</evidence>
<feature type="region of interest" description="Disordered" evidence="1">
    <location>
        <begin position="177"/>
        <end position="237"/>
    </location>
</feature>
<accession>A0ABN2F5L9</accession>
<dbReference type="RefSeq" id="WP_346105264.1">
    <property type="nucleotide sequence ID" value="NZ_BAAAMU010000019.1"/>
</dbReference>
<sequence>MSRQSARFVNETAGQYVPRFDARLYYRRYRHLRDGDQIPFLQQGYPAVRFTEVHEDYRHQHQDIRVHDGVQYGDLLPYVEPDYVARMTQVNVAALAAPARGPRSPGRAASVPSRLTNDTDLRWDANPEPDLSGDEVLRRDTTEPTWTHSRFVGNVTSYTVEGLSKDNAQFGIRAVDEQGHRSPVGYPSPASRPPLMSEGRAGASARPRVSARVPSGCPQRTGPPRSWRPCASGCPSD</sequence>
<feature type="domain" description="Fibronectin type-III" evidence="2">
    <location>
        <begin position="101"/>
        <end position="195"/>
    </location>
</feature>
<name>A0ABN2F5L9_9ACTN</name>
<dbReference type="Proteomes" id="UP001500064">
    <property type="component" value="Unassembled WGS sequence"/>
</dbReference>
<dbReference type="Gene3D" id="2.60.40.10">
    <property type="entry name" value="Immunoglobulins"/>
    <property type="match status" value="1"/>
</dbReference>
<feature type="region of interest" description="Disordered" evidence="1">
    <location>
        <begin position="97"/>
        <end position="141"/>
    </location>
</feature>
<gene>
    <name evidence="3" type="ORF">GCM10009733_030910</name>
</gene>
<comment type="caution">
    <text evidence="3">The sequence shown here is derived from an EMBL/GenBank/DDBJ whole genome shotgun (WGS) entry which is preliminary data.</text>
</comment>
<evidence type="ECO:0000313" key="4">
    <source>
        <dbReference type="Proteomes" id="UP001500064"/>
    </source>
</evidence>
<evidence type="ECO:0000313" key="3">
    <source>
        <dbReference type="EMBL" id="GAA1631871.1"/>
    </source>
</evidence>
<evidence type="ECO:0000256" key="1">
    <source>
        <dbReference type="SAM" id="MobiDB-lite"/>
    </source>
</evidence>
<dbReference type="InterPro" id="IPR013783">
    <property type="entry name" value="Ig-like_fold"/>
</dbReference>
<reference evidence="3 4" key="1">
    <citation type="journal article" date="2019" name="Int. J. Syst. Evol. Microbiol.">
        <title>The Global Catalogue of Microorganisms (GCM) 10K type strain sequencing project: providing services to taxonomists for standard genome sequencing and annotation.</title>
        <authorList>
            <consortium name="The Broad Institute Genomics Platform"/>
            <consortium name="The Broad Institute Genome Sequencing Center for Infectious Disease"/>
            <person name="Wu L."/>
            <person name="Ma J."/>
        </authorList>
    </citation>
    <scope>NUCLEOTIDE SEQUENCE [LARGE SCALE GENOMIC DNA]</scope>
    <source>
        <strain evidence="3 4">JCM 13929</strain>
    </source>
</reference>
<keyword evidence="4" id="KW-1185">Reference proteome</keyword>
<dbReference type="EMBL" id="BAAAMU010000019">
    <property type="protein sequence ID" value="GAA1631871.1"/>
    <property type="molecule type" value="Genomic_DNA"/>
</dbReference>
<organism evidence="3 4">
    <name type="scientific">Nonomuraea maheshkhaliensis</name>
    <dbReference type="NCBI Taxonomy" id="419590"/>
    <lineage>
        <taxon>Bacteria</taxon>
        <taxon>Bacillati</taxon>
        <taxon>Actinomycetota</taxon>
        <taxon>Actinomycetes</taxon>
        <taxon>Streptosporangiales</taxon>
        <taxon>Streptosporangiaceae</taxon>
        <taxon>Nonomuraea</taxon>
    </lineage>
</organism>
<dbReference type="PROSITE" id="PS50853">
    <property type="entry name" value="FN3"/>
    <property type="match status" value="1"/>
</dbReference>
<dbReference type="InterPro" id="IPR003961">
    <property type="entry name" value="FN3_dom"/>
</dbReference>